<dbReference type="Proteomes" id="UP000322873">
    <property type="component" value="Unassembled WGS sequence"/>
</dbReference>
<evidence type="ECO:0000313" key="1">
    <source>
        <dbReference type="EMBL" id="KAA8576676.1"/>
    </source>
</evidence>
<gene>
    <name evidence="1" type="ORF">EYC84_006756</name>
</gene>
<dbReference type="AlphaFoldDB" id="A0A5M9K8V2"/>
<proteinExistence type="predicted"/>
<reference evidence="1 2" key="1">
    <citation type="submission" date="2019-06" db="EMBL/GenBank/DDBJ databases">
        <title>Genome Sequence of the Brown Rot Fungal Pathogen Monilinia fructicola.</title>
        <authorList>
            <person name="De Miccolis Angelini R.M."/>
            <person name="Landi L."/>
            <person name="Abate D."/>
            <person name="Pollastro S."/>
            <person name="Romanazzi G."/>
            <person name="Faretra F."/>
        </authorList>
    </citation>
    <scope>NUCLEOTIDE SEQUENCE [LARGE SCALE GENOMIC DNA]</scope>
    <source>
        <strain evidence="1 2">Mfrc123</strain>
    </source>
</reference>
<organism evidence="1 2">
    <name type="scientific">Monilinia fructicola</name>
    <name type="common">Brown rot fungus</name>
    <name type="synonym">Ciboria fructicola</name>
    <dbReference type="NCBI Taxonomy" id="38448"/>
    <lineage>
        <taxon>Eukaryota</taxon>
        <taxon>Fungi</taxon>
        <taxon>Dikarya</taxon>
        <taxon>Ascomycota</taxon>
        <taxon>Pezizomycotina</taxon>
        <taxon>Leotiomycetes</taxon>
        <taxon>Helotiales</taxon>
        <taxon>Sclerotiniaceae</taxon>
        <taxon>Monilinia</taxon>
    </lineage>
</organism>
<name>A0A5M9K8V2_MONFR</name>
<dbReference type="EMBL" id="VICG01000001">
    <property type="protein sequence ID" value="KAA8576676.1"/>
    <property type="molecule type" value="Genomic_DNA"/>
</dbReference>
<keyword evidence="2" id="KW-1185">Reference proteome</keyword>
<evidence type="ECO:0000313" key="2">
    <source>
        <dbReference type="Proteomes" id="UP000322873"/>
    </source>
</evidence>
<accession>A0A5M9K8V2</accession>
<comment type="caution">
    <text evidence="1">The sequence shown here is derived from an EMBL/GenBank/DDBJ whole genome shotgun (WGS) entry which is preliminary data.</text>
</comment>
<protein>
    <submittedName>
        <fullName evidence="1">Uncharacterized protein</fullName>
    </submittedName>
</protein>
<sequence length="170" mass="19658">MGWTIMVDGSTQISFRFYTFFSFVWFSAPDYESRLFEASYGSIHFSVTFTNYLYITYPGENGTESWLGALLYIDHDTTLACMDGGMDGIAFRCAWRDIYLVLLCGLFSLLNHPSLRVDRRDGWSFTSLLFCPDGIYTTLLVISRYFGKSWEIDGVFAWHFYRRHGIISAP</sequence>